<feature type="transmembrane region" description="Helical" evidence="8">
    <location>
        <begin position="287"/>
        <end position="316"/>
    </location>
</feature>
<dbReference type="InterPro" id="IPR049829">
    <property type="entry name" value="MptA/B-like"/>
</dbReference>
<proteinExistence type="inferred from homology"/>
<evidence type="ECO:0000256" key="8">
    <source>
        <dbReference type="SAM" id="Phobius"/>
    </source>
</evidence>
<dbReference type="AlphaFoldDB" id="A0A9W6RG51"/>
<evidence type="ECO:0000256" key="6">
    <source>
        <dbReference type="ARBA" id="ARBA00023136"/>
    </source>
</evidence>
<dbReference type="Pfam" id="PF26314">
    <property type="entry name" value="MptA_B_family"/>
    <property type="match status" value="1"/>
</dbReference>
<evidence type="ECO:0008006" key="11">
    <source>
        <dbReference type="Google" id="ProtNLM"/>
    </source>
</evidence>
<keyword evidence="4 8" id="KW-0812">Transmembrane</keyword>
<evidence type="ECO:0000256" key="7">
    <source>
        <dbReference type="ARBA" id="ARBA00043987"/>
    </source>
</evidence>
<feature type="transmembrane region" description="Helical" evidence="8">
    <location>
        <begin position="436"/>
        <end position="454"/>
    </location>
</feature>
<keyword evidence="2" id="KW-0328">Glycosyltransferase</keyword>
<name>A0A9W6RG51_9ACTN</name>
<feature type="transmembrane region" description="Helical" evidence="8">
    <location>
        <begin position="52"/>
        <end position="73"/>
    </location>
</feature>
<evidence type="ECO:0000256" key="2">
    <source>
        <dbReference type="ARBA" id="ARBA00022676"/>
    </source>
</evidence>
<dbReference type="PROSITE" id="PS51257">
    <property type="entry name" value="PROKAR_LIPOPROTEIN"/>
    <property type="match status" value="1"/>
</dbReference>
<evidence type="ECO:0000313" key="9">
    <source>
        <dbReference type="EMBL" id="GLY75214.1"/>
    </source>
</evidence>
<dbReference type="GO" id="GO:0016020">
    <property type="term" value="C:membrane"/>
    <property type="evidence" value="ECO:0007669"/>
    <property type="project" value="UniProtKB-SubCell"/>
</dbReference>
<comment type="similarity">
    <text evidence="7">Belongs to the MptA/B family.</text>
</comment>
<dbReference type="RefSeq" id="WP_285621906.1">
    <property type="nucleotide sequence ID" value="NZ_BSTJ01000003.1"/>
</dbReference>
<comment type="subcellular location">
    <subcellularLocation>
        <location evidence="1">Membrane</location>
        <topology evidence="1">Multi-pass membrane protein</topology>
    </subcellularLocation>
</comment>
<dbReference type="GO" id="GO:0016757">
    <property type="term" value="F:glycosyltransferase activity"/>
    <property type="evidence" value="ECO:0007669"/>
    <property type="project" value="UniProtKB-KW"/>
</dbReference>
<feature type="transmembrane region" description="Helical" evidence="8">
    <location>
        <begin position="215"/>
        <end position="235"/>
    </location>
</feature>
<keyword evidence="3" id="KW-0808">Transferase</keyword>
<gene>
    <name evidence="9" type="ORF">Airi01_034810</name>
</gene>
<evidence type="ECO:0000313" key="10">
    <source>
        <dbReference type="Proteomes" id="UP001165135"/>
    </source>
</evidence>
<dbReference type="EMBL" id="BSTJ01000003">
    <property type="protein sequence ID" value="GLY75214.1"/>
    <property type="molecule type" value="Genomic_DNA"/>
</dbReference>
<sequence>MRRVLVGVTYGGIALSVALMALVGACRFPSAVPAMDGDGVFPRLTWPYTSDVWATALLWAAMISGFSGVVAGLAAGRGGPRPRGLVAGGLLAVGVLVAAPPMGTTDTMDYAVYGRMAALGHDPHVMTPREFRATGDRVGALAPEPWQDTPSVYGPLATGTEWAAATLSGGSATATVFWLKVWNALAFLAAALALARLAGPGSRARVHLLWTLNPLLLWALIGGAHVDGLAAGLAVTGLAVAGPSVCRSLWRSGTAGVLLGAAGAVKAPYLLLGAVAVWSLRRSPRALVALGVGAATVLAASYAIAGGAGIVALAHRGRSPSWNTPWQLLVPVLGRLPSWLPLAAVVLAAVVAARLLRDPTRGPVWLGPALAVCTAWVVTTPVYYPWYEALVLPLVALAPASRLDWVQLTRALVATVGCLPGLAVRFGGTWLRTGPLPYVVPGALLLLLVVLLLLRPAALRRRSGPECRAAASSPAS</sequence>
<feature type="transmembrane region" description="Helical" evidence="8">
    <location>
        <begin position="363"/>
        <end position="384"/>
    </location>
</feature>
<evidence type="ECO:0000256" key="5">
    <source>
        <dbReference type="ARBA" id="ARBA00022989"/>
    </source>
</evidence>
<evidence type="ECO:0000256" key="3">
    <source>
        <dbReference type="ARBA" id="ARBA00022679"/>
    </source>
</evidence>
<dbReference type="Proteomes" id="UP001165135">
    <property type="component" value="Unassembled WGS sequence"/>
</dbReference>
<evidence type="ECO:0000256" key="1">
    <source>
        <dbReference type="ARBA" id="ARBA00004141"/>
    </source>
</evidence>
<accession>A0A9W6RG51</accession>
<comment type="caution">
    <text evidence="9">The sequence shown here is derived from an EMBL/GenBank/DDBJ whole genome shotgun (WGS) entry which is preliminary data.</text>
</comment>
<evidence type="ECO:0000256" key="4">
    <source>
        <dbReference type="ARBA" id="ARBA00022692"/>
    </source>
</evidence>
<feature type="transmembrane region" description="Helical" evidence="8">
    <location>
        <begin position="12"/>
        <end position="32"/>
    </location>
</feature>
<keyword evidence="5 8" id="KW-1133">Transmembrane helix</keyword>
<organism evidence="9 10">
    <name type="scientific">Actinoallomurus iriomotensis</name>
    <dbReference type="NCBI Taxonomy" id="478107"/>
    <lineage>
        <taxon>Bacteria</taxon>
        <taxon>Bacillati</taxon>
        <taxon>Actinomycetota</taxon>
        <taxon>Actinomycetes</taxon>
        <taxon>Streptosporangiales</taxon>
        <taxon>Thermomonosporaceae</taxon>
        <taxon>Actinoallomurus</taxon>
    </lineage>
</organism>
<feature type="transmembrane region" description="Helical" evidence="8">
    <location>
        <begin position="255"/>
        <end position="280"/>
    </location>
</feature>
<reference evidence="9" key="1">
    <citation type="submission" date="2023-03" db="EMBL/GenBank/DDBJ databases">
        <title>Actinoallomurus iriomotensis NBRC 103681.</title>
        <authorList>
            <person name="Ichikawa N."/>
            <person name="Sato H."/>
            <person name="Tonouchi N."/>
        </authorList>
    </citation>
    <scope>NUCLEOTIDE SEQUENCE</scope>
    <source>
        <strain evidence="9">NBRC 103681</strain>
    </source>
</reference>
<feature type="transmembrane region" description="Helical" evidence="8">
    <location>
        <begin position="85"/>
        <end position="103"/>
    </location>
</feature>
<feature type="transmembrane region" description="Helical" evidence="8">
    <location>
        <begin position="177"/>
        <end position="195"/>
    </location>
</feature>
<dbReference type="NCBIfam" id="NF038066">
    <property type="entry name" value="MptB"/>
    <property type="match status" value="1"/>
</dbReference>
<keyword evidence="6 8" id="KW-0472">Membrane</keyword>
<protein>
    <recommendedName>
        <fullName evidence="11">DUF2029 domain-containing protein</fullName>
    </recommendedName>
</protein>
<feature type="transmembrane region" description="Helical" evidence="8">
    <location>
        <begin position="336"/>
        <end position="356"/>
    </location>
</feature>